<dbReference type="Gene3D" id="1.25.40.390">
    <property type="match status" value="1"/>
</dbReference>
<evidence type="ECO:0000313" key="2">
    <source>
        <dbReference type="Proteomes" id="UP000094313"/>
    </source>
</evidence>
<dbReference type="InterPro" id="IPR011990">
    <property type="entry name" value="TPR-like_helical_dom_sf"/>
</dbReference>
<dbReference type="SUPFAM" id="SSF48452">
    <property type="entry name" value="TPR-like"/>
    <property type="match status" value="1"/>
</dbReference>
<dbReference type="AlphaFoldDB" id="A0A1D7QPJ4"/>
<evidence type="ECO:0008006" key="3">
    <source>
        <dbReference type="Google" id="ProtNLM"/>
    </source>
</evidence>
<accession>A0A1D7QPJ4</accession>
<dbReference type="PROSITE" id="PS51257">
    <property type="entry name" value="PROKAR_LIPOPROTEIN"/>
    <property type="match status" value="1"/>
</dbReference>
<dbReference type="EMBL" id="CP017141">
    <property type="protein sequence ID" value="AOM80584.1"/>
    <property type="molecule type" value="Genomic_DNA"/>
</dbReference>
<dbReference type="Pfam" id="PF12771">
    <property type="entry name" value="SusD-like_2"/>
    <property type="match status" value="1"/>
</dbReference>
<dbReference type="InterPro" id="IPR041662">
    <property type="entry name" value="SusD-like_2"/>
</dbReference>
<name>A0A1D7QPJ4_9SPHI</name>
<organism evidence="1 2">
    <name type="scientific">Pedobacter steynii</name>
    <dbReference type="NCBI Taxonomy" id="430522"/>
    <lineage>
        <taxon>Bacteria</taxon>
        <taxon>Pseudomonadati</taxon>
        <taxon>Bacteroidota</taxon>
        <taxon>Sphingobacteriia</taxon>
        <taxon>Sphingobacteriales</taxon>
        <taxon>Sphingobacteriaceae</taxon>
        <taxon>Pedobacter</taxon>
    </lineage>
</organism>
<sequence length="502" mass="55954">MKQKTLYIAALWILLGTSCTKDLEEMNINPNQPTKVEPGPLFTALELRQAGTSVARRSNVGFGMMMVQQTATTKIDDLEGDKYLQTESAALLFNEEYGVPVVNMAMLIDMLKKDPQKINLYAAARIWKVMQMHRLTDAYGDVPYSQAGQGFLQQIYKPVYDKQSDIYGDMLNELEQATKSFDASKATFGAADIIYQGKIEQWKRLGNSLMLRLALRLIKVDPAMSKQWALKAIQGGVMQNNADICFMKHTGPQQELSNPIAFDFQKFDLIRAGDIKMGKTFMDYLKATNDPRLGVYSSLPNGNNDPVVQKGLPNGFNATTIAGTPGGGDLNTYSTFNVNTILPLTTPTFFITYAETELMLAEAAARQWTSDQAATHYRAAVEASMDQQKLYGKTIAGTEVTDYLSTGNPFPAGAGLAQQLKTINEQYWVVTFLNGWESYANWRRTGIPQLTPVNYPGNVTAGTIPRRFTFPRNEYSTNGENVRKAIAQQGPDAYTTRVWWDK</sequence>
<protein>
    <recommendedName>
        <fullName evidence="3">Starch-binding associating with outer membrane</fullName>
    </recommendedName>
</protein>
<gene>
    <name evidence="1" type="ORF">BFS30_01900</name>
</gene>
<dbReference type="KEGG" id="psty:BFS30_01900"/>
<keyword evidence="2" id="KW-1185">Reference proteome</keyword>
<reference evidence="1 2" key="1">
    <citation type="submission" date="2016-08" db="EMBL/GenBank/DDBJ databases">
        <authorList>
            <person name="Seilhamer J.J."/>
        </authorList>
    </citation>
    <scope>NUCLEOTIDE SEQUENCE [LARGE SCALE GENOMIC DNA]</scope>
    <source>
        <strain evidence="1 2">DX4</strain>
    </source>
</reference>
<evidence type="ECO:0000313" key="1">
    <source>
        <dbReference type="EMBL" id="AOM80584.1"/>
    </source>
</evidence>
<dbReference type="RefSeq" id="WP_069382242.1">
    <property type="nucleotide sequence ID" value="NZ_CP017141.1"/>
</dbReference>
<dbReference type="OrthoDB" id="9766256at2"/>
<dbReference type="Proteomes" id="UP000094313">
    <property type="component" value="Chromosome"/>
</dbReference>
<proteinExistence type="predicted"/>